<keyword evidence="3" id="KW-1185">Reference proteome</keyword>
<dbReference type="Proteomes" id="UP001497482">
    <property type="component" value="Chromosome 13"/>
</dbReference>
<accession>A0AAV2JRK9</accession>
<evidence type="ECO:0000256" key="1">
    <source>
        <dbReference type="SAM" id="MobiDB-lite"/>
    </source>
</evidence>
<protein>
    <submittedName>
        <fullName evidence="2">Uncharacterized protein</fullName>
    </submittedName>
</protein>
<dbReference type="AlphaFoldDB" id="A0AAV2JRK9"/>
<feature type="region of interest" description="Disordered" evidence="1">
    <location>
        <begin position="24"/>
        <end position="139"/>
    </location>
</feature>
<feature type="compositionally biased region" description="Basic and acidic residues" evidence="1">
    <location>
        <begin position="61"/>
        <end position="73"/>
    </location>
</feature>
<proteinExistence type="predicted"/>
<reference evidence="2 3" key="1">
    <citation type="submission" date="2024-04" db="EMBL/GenBank/DDBJ databases">
        <authorList>
            <person name="Waldvogel A.-M."/>
            <person name="Schoenle A."/>
        </authorList>
    </citation>
    <scope>NUCLEOTIDE SEQUENCE [LARGE SCALE GENOMIC DNA]</scope>
</reference>
<gene>
    <name evidence="2" type="ORF">KC01_LOCUS9784</name>
</gene>
<sequence>MRVHRVAEEERVPLVQTVERRVCQERKEESQVADGGESEYTGATGEIRRKQSTQVQYGRSEVSKEERFHRMPDGEGEEYTGAVSGRREYTGAGTGERSTQVRRWERVLQGADGGESTQVQTAERGVGRRESTGAGRRRE</sequence>
<evidence type="ECO:0000313" key="2">
    <source>
        <dbReference type="EMBL" id="CAL1578662.1"/>
    </source>
</evidence>
<evidence type="ECO:0000313" key="3">
    <source>
        <dbReference type="Proteomes" id="UP001497482"/>
    </source>
</evidence>
<name>A0AAV2JRK9_KNICA</name>
<dbReference type="EMBL" id="OZ035835">
    <property type="protein sequence ID" value="CAL1578662.1"/>
    <property type="molecule type" value="Genomic_DNA"/>
</dbReference>
<organism evidence="2 3">
    <name type="scientific">Knipowitschia caucasica</name>
    <name type="common">Caucasian dwarf goby</name>
    <name type="synonym">Pomatoschistus caucasicus</name>
    <dbReference type="NCBI Taxonomy" id="637954"/>
    <lineage>
        <taxon>Eukaryota</taxon>
        <taxon>Metazoa</taxon>
        <taxon>Chordata</taxon>
        <taxon>Craniata</taxon>
        <taxon>Vertebrata</taxon>
        <taxon>Euteleostomi</taxon>
        <taxon>Actinopterygii</taxon>
        <taxon>Neopterygii</taxon>
        <taxon>Teleostei</taxon>
        <taxon>Neoteleostei</taxon>
        <taxon>Acanthomorphata</taxon>
        <taxon>Gobiaria</taxon>
        <taxon>Gobiiformes</taxon>
        <taxon>Gobioidei</taxon>
        <taxon>Gobiidae</taxon>
        <taxon>Gobiinae</taxon>
        <taxon>Knipowitschia</taxon>
    </lineage>
</organism>